<dbReference type="InterPro" id="IPR051052">
    <property type="entry name" value="Diverse_substrate_MTase"/>
</dbReference>
<evidence type="ECO:0000313" key="7">
    <source>
        <dbReference type="Proteomes" id="UP000535437"/>
    </source>
</evidence>
<proteinExistence type="inferred from homology"/>
<dbReference type="Gene3D" id="3.40.50.150">
    <property type="entry name" value="Vaccinia Virus protein VP39"/>
    <property type="match status" value="1"/>
</dbReference>
<dbReference type="EMBL" id="JACCFY010000001">
    <property type="protein sequence ID" value="NYJ79101.1"/>
    <property type="molecule type" value="Genomic_DNA"/>
</dbReference>
<gene>
    <name evidence="6" type="ORF">HNR09_002512</name>
</gene>
<evidence type="ECO:0000256" key="4">
    <source>
        <dbReference type="SAM" id="MobiDB-lite"/>
    </source>
</evidence>
<dbReference type="InterPro" id="IPR029063">
    <property type="entry name" value="SAM-dependent_MTases_sf"/>
</dbReference>
<keyword evidence="7" id="KW-1185">Reference proteome</keyword>
<dbReference type="PANTHER" id="PTHR44942:SF4">
    <property type="entry name" value="METHYLTRANSFERASE TYPE 11 DOMAIN-CONTAINING PROTEIN"/>
    <property type="match status" value="1"/>
</dbReference>
<dbReference type="RefSeq" id="WP_179542369.1">
    <property type="nucleotide sequence ID" value="NZ_BAAALL010000001.1"/>
</dbReference>
<evidence type="ECO:0000313" key="6">
    <source>
        <dbReference type="EMBL" id="NYJ79101.1"/>
    </source>
</evidence>
<organism evidence="6 7">
    <name type="scientific">Nesterenkonia xinjiangensis</name>
    <dbReference type="NCBI Taxonomy" id="225327"/>
    <lineage>
        <taxon>Bacteria</taxon>
        <taxon>Bacillati</taxon>
        <taxon>Actinomycetota</taxon>
        <taxon>Actinomycetes</taxon>
        <taxon>Micrococcales</taxon>
        <taxon>Micrococcaceae</taxon>
        <taxon>Nesterenkonia</taxon>
    </lineage>
</organism>
<feature type="domain" description="Methyltransferase type 11" evidence="5">
    <location>
        <begin position="58"/>
        <end position="172"/>
    </location>
</feature>
<evidence type="ECO:0000256" key="3">
    <source>
        <dbReference type="ARBA" id="ARBA00022679"/>
    </source>
</evidence>
<dbReference type="AlphaFoldDB" id="A0A7Z0K9U9"/>
<reference evidence="6 7" key="1">
    <citation type="submission" date="2020-07" db="EMBL/GenBank/DDBJ databases">
        <title>Sequencing the genomes of 1000 actinobacteria strains.</title>
        <authorList>
            <person name="Klenk H.-P."/>
        </authorList>
    </citation>
    <scope>NUCLEOTIDE SEQUENCE [LARGE SCALE GENOMIC DNA]</scope>
    <source>
        <strain evidence="6 7">DSM 15475</strain>
    </source>
</reference>
<dbReference type="PANTHER" id="PTHR44942">
    <property type="entry name" value="METHYLTRANSF_11 DOMAIN-CONTAINING PROTEIN"/>
    <property type="match status" value="1"/>
</dbReference>
<sequence length="284" mass="30838">MVIADPGRRRVLGGAYAEEMDRPAAREYDSLRPRYPGTAVEEVLGAANVGRAPLRIADLGAGTGILTRQLLDVGADRVGQVHAVEPSHVMTQVLAETLDDGDQTSGGQTSDGEGAGAAGSRLQIHLTTAEDTGLPEDGVDVVVVAQAWHWFEVAAVQREAHRILAAGGAMAILSNHLDTADPWVHRLTRIMRAGDVHRPGWVPPMNPRLFAEPRTEEFTWSRRLTADQVRGLATTMSSWLSAGEKERARRRANLDWYLQEHSGLAGGDLVELPYLTVLHTAARR</sequence>
<dbReference type="GO" id="GO:0008757">
    <property type="term" value="F:S-adenosylmethionine-dependent methyltransferase activity"/>
    <property type="evidence" value="ECO:0007669"/>
    <property type="project" value="InterPro"/>
</dbReference>
<evidence type="ECO:0000256" key="1">
    <source>
        <dbReference type="ARBA" id="ARBA00008361"/>
    </source>
</evidence>
<dbReference type="Pfam" id="PF08241">
    <property type="entry name" value="Methyltransf_11"/>
    <property type="match status" value="1"/>
</dbReference>
<keyword evidence="3 6" id="KW-0808">Transferase</keyword>
<comment type="caution">
    <text evidence="6">The sequence shown here is derived from an EMBL/GenBank/DDBJ whole genome shotgun (WGS) entry which is preliminary data.</text>
</comment>
<name>A0A7Z0K9U9_9MICC</name>
<evidence type="ECO:0000259" key="5">
    <source>
        <dbReference type="Pfam" id="PF08241"/>
    </source>
</evidence>
<dbReference type="CDD" id="cd02440">
    <property type="entry name" value="AdoMet_MTases"/>
    <property type="match status" value="1"/>
</dbReference>
<dbReference type="SUPFAM" id="SSF53335">
    <property type="entry name" value="S-adenosyl-L-methionine-dependent methyltransferases"/>
    <property type="match status" value="1"/>
</dbReference>
<keyword evidence="2 6" id="KW-0489">Methyltransferase</keyword>
<dbReference type="Proteomes" id="UP000535437">
    <property type="component" value="Unassembled WGS sequence"/>
</dbReference>
<protein>
    <submittedName>
        <fullName evidence="6">SAM-dependent methyltransferase</fullName>
    </submittedName>
</protein>
<comment type="similarity">
    <text evidence="1">Belongs to the methyltransferase superfamily.</text>
</comment>
<evidence type="ECO:0000256" key="2">
    <source>
        <dbReference type="ARBA" id="ARBA00022603"/>
    </source>
</evidence>
<dbReference type="InterPro" id="IPR013216">
    <property type="entry name" value="Methyltransf_11"/>
</dbReference>
<dbReference type="GO" id="GO:0032259">
    <property type="term" value="P:methylation"/>
    <property type="evidence" value="ECO:0007669"/>
    <property type="project" value="UniProtKB-KW"/>
</dbReference>
<feature type="region of interest" description="Disordered" evidence="4">
    <location>
        <begin position="99"/>
        <end position="118"/>
    </location>
</feature>
<accession>A0A7Z0K9U9</accession>